<accession>A0A9D2GSB3</accession>
<comment type="caution">
    <text evidence="1">The sequence shown here is derived from an EMBL/GenBank/DDBJ whole genome shotgun (WGS) entry which is preliminary data.</text>
</comment>
<dbReference type="SUPFAM" id="SSF46785">
    <property type="entry name" value="Winged helix' DNA-binding domain"/>
    <property type="match status" value="1"/>
</dbReference>
<dbReference type="InterPro" id="IPR036390">
    <property type="entry name" value="WH_DNA-bd_sf"/>
</dbReference>
<dbReference type="InterPro" id="IPR036388">
    <property type="entry name" value="WH-like_DNA-bd_sf"/>
</dbReference>
<proteinExistence type="predicted"/>
<sequence>MQISMKCSIAVHCLIFINDAAGRVKVTSELLSESTGSNPVIIRNILSGLKKAGIITVARGTGGAELNMDPEKVNLYMIYSALEPEGLSSLIGIHKCSERKCPVAKNIHQVLMQPYKKIEDAVKKSMEEISLKSMINDFHKLYPDYQTYNINDTLK</sequence>
<gene>
    <name evidence="1" type="ORF">H9804_00015</name>
</gene>
<dbReference type="PANTHER" id="PTHR33221">
    <property type="entry name" value="WINGED HELIX-TURN-HELIX TRANSCRIPTIONAL REGULATOR, RRF2 FAMILY"/>
    <property type="match status" value="1"/>
</dbReference>
<dbReference type="Proteomes" id="UP000824176">
    <property type="component" value="Unassembled WGS sequence"/>
</dbReference>
<name>A0A9D2GSB3_9BACT</name>
<organism evidence="1 2">
    <name type="scientific">Candidatus Mucispirillum faecigallinarum</name>
    <dbReference type="NCBI Taxonomy" id="2838699"/>
    <lineage>
        <taxon>Bacteria</taxon>
        <taxon>Pseudomonadati</taxon>
        <taxon>Deferribacterota</taxon>
        <taxon>Deferribacteres</taxon>
        <taxon>Deferribacterales</taxon>
        <taxon>Mucispirillaceae</taxon>
        <taxon>Mucispirillum</taxon>
    </lineage>
</organism>
<evidence type="ECO:0000313" key="1">
    <source>
        <dbReference type="EMBL" id="HIZ88306.1"/>
    </source>
</evidence>
<dbReference type="GO" id="GO:0003700">
    <property type="term" value="F:DNA-binding transcription factor activity"/>
    <property type="evidence" value="ECO:0007669"/>
    <property type="project" value="TreeGrafter"/>
</dbReference>
<dbReference type="InterPro" id="IPR000944">
    <property type="entry name" value="Tscrpt_reg_Rrf2"/>
</dbReference>
<evidence type="ECO:0000313" key="2">
    <source>
        <dbReference type="Proteomes" id="UP000824176"/>
    </source>
</evidence>
<dbReference type="EMBL" id="DXAQ01000002">
    <property type="protein sequence ID" value="HIZ88306.1"/>
    <property type="molecule type" value="Genomic_DNA"/>
</dbReference>
<dbReference type="PROSITE" id="PS51197">
    <property type="entry name" value="HTH_RRF2_2"/>
    <property type="match status" value="1"/>
</dbReference>
<dbReference type="AlphaFoldDB" id="A0A9D2GSB3"/>
<dbReference type="PANTHER" id="PTHR33221:SF15">
    <property type="entry name" value="HTH-TYPE TRANSCRIPTIONAL REGULATOR YWGB-RELATED"/>
    <property type="match status" value="1"/>
</dbReference>
<reference evidence="1" key="2">
    <citation type="submission" date="2021-04" db="EMBL/GenBank/DDBJ databases">
        <authorList>
            <person name="Gilroy R."/>
        </authorList>
    </citation>
    <scope>NUCLEOTIDE SEQUENCE</scope>
    <source>
        <strain evidence="1">ChiW4-1371</strain>
    </source>
</reference>
<dbReference type="Pfam" id="PF02082">
    <property type="entry name" value="Rrf2"/>
    <property type="match status" value="1"/>
</dbReference>
<dbReference type="Gene3D" id="1.10.10.10">
    <property type="entry name" value="Winged helix-like DNA-binding domain superfamily/Winged helix DNA-binding domain"/>
    <property type="match status" value="1"/>
</dbReference>
<protein>
    <submittedName>
        <fullName evidence="1">Rrf2 family transcriptional regulator</fullName>
    </submittedName>
</protein>
<reference evidence="1" key="1">
    <citation type="journal article" date="2021" name="PeerJ">
        <title>Extensive microbial diversity within the chicken gut microbiome revealed by metagenomics and culture.</title>
        <authorList>
            <person name="Gilroy R."/>
            <person name="Ravi A."/>
            <person name="Getino M."/>
            <person name="Pursley I."/>
            <person name="Horton D.L."/>
            <person name="Alikhan N.F."/>
            <person name="Baker D."/>
            <person name="Gharbi K."/>
            <person name="Hall N."/>
            <person name="Watson M."/>
            <person name="Adriaenssens E.M."/>
            <person name="Foster-Nyarko E."/>
            <person name="Jarju S."/>
            <person name="Secka A."/>
            <person name="Antonio M."/>
            <person name="Oren A."/>
            <person name="Chaudhuri R.R."/>
            <person name="La Ragione R."/>
            <person name="Hildebrand F."/>
            <person name="Pallen M.J."/>
        </authorList>
    </citation>
    <scope>NUCLEOTIDE SEQUENCE</scope>
    <source>
        <strain evidence="1">ChiW4-1371</strain>
    </source>
</reference>
<dbReference type="GO" id="GO:0005829">
    <property type="term" value="C:cytosol"/>
    <property type="evidence" value="ECO:0007669"/>
    <property type="project" value="TreeGrafter"/>
</dbReference>